<gene>
    <name evidence="2" type="ORF">D0865_05908</name>
</gene>
<accession>A0A3M7CJQ9</accession>
<name>A0A3M7CJQ9_HORWE</name>
<sequence length="86" mass="9366">MAPETQISSQIRQPLEEHAAEPTVSLPLPRQKHNDDAIAWFTTNESAKAATSGGDELEDTQISSQTRQPLEEHAAEPIVALPLPVK</sequence>
<evidence type="ECO:0000313" key="3">
    <source>
        <dbReference type="Proteomes" id="UP000270230"/>
    </source>
</evidence>
<comment type="caution">
    <text evidence="2">The sequence shown here is derived from an EMBL/GenBank/DDBJ whole genome shotgun (WGS) entry which is preliminary data.</text>
</comment>
<feature type="region of interest" description="Disordered" evidence="1">
    <location>
        <begin position="44"/>
        <end position="86"/>
    </location>
</feature>
<organism evidence="2 3">
    <name type="scientific">Hortaea werneckii</name>
    <name type="common">Black yeast</name>
    <name type="synonym">Cladosporium werneckii</name>
    <dbReference type="NCBI Taxonomy" id="91943"/>
    <lineage>
        <taxon>Eukaryota</taxon>
        <taxon>Fungi</taxon>
        <taxon>Dikarya</taxon>
        <taxon>Ascomycota</taxon>
        <taxon>Pezizomycotina</taxon>
        <taxon>Dothideomycetes</taxon>
        <taxon>Dothideomycetidae</taxon>
        <taxon>Mycosphaerellales</taxon>
        <taxon>Teratosphaeriaceae</taxon>
        <taxon>Hortaea</taxon>
    </lineage>
</organism>
<evidence type="ECO:0000313" key="2">
    <source>
        <dbReference type="EMBL" id="RMY52223.1"/>
    </source>
</evidence>
<evidence type="ECO:0000256" key="1">
    <source>
        <dbReference type="SAM" id="MobiDB-lite"/>
    </source>
</evidence>
<proteinExistence type="predicted"/>
<protein>
    <submittedName>
        <fullName evidence="2">Uncharacterized protein</fullName>
    </submittedName>
</protein>
<dbReference type="AlphaFoldDB" id="A0A3M7CJQ9"/>
<reference evidence="2 3" key="1">
    <citation type="journal article" date="2018" name="BMC Genomics">
        <title>Genomic evidence for intraspecific hybridization in a clonal and extremely halotolerant yeast.</title>
        <authorList>
            <person name="Gostincar C."/>
            <person name="Stajich J.E."/>
            <person name="Zupancic J."/>
            <person name="Zalar P."/>
            <person name="Gunde-Cimerman N."/>
        </authorList>
    </citation>
    <scope>NUCLEOTIDE SEQUENCE [LARGE SCALE GENOMIC DNA]</scope>
    <source>
        <strain evidence="2 3">EXF-151</strain>
    </source>
</reference>
<dbReference type="EMBL" id="QWIN01000409">
    <property type="protein sequence ID" value="RMY52223.1"/>
    <property type="molecule type" value="Genomic_DNA"/>
</dbReference>
<feature type="compositionally biased region" description="Polar residues" evidence="1">
    <location>
        <begin position="1"/>
        <end position="12"/>
    </location>
</feature>
<feature type="region of interest" description="Disordered" evidence="1">
    <location>
        <begin position="1"/>
        <end position="31"/>
    </location>
</feature>
<dbReference type="Proteomes" id="UP000270230">
    <property type="component" value="Unassembled WGS sequence"/>
</dbReference>